<protein>
    <submittedName>
        <fullName evidence="2">Uncharacterized protein LOC111295624</fullName>
    </submittedName>
</protein>
<name>A0A6P5YWM8_DURZI</name>
<dbReference type="AlphaFoldDB" id="A0A6P5YWM8"/>
<evidence type="ECO:0000313" key="2">
    <source>
        <dbReference type="RefSeq" id="XP_022744909.1"/>
    </source>
</evidence>
<keyword evidence="1" id="KW-1185">Reference proteome</keyword>
<reference evidence="2" key="1">
    <citation type="submission" date="2025-08" db="UniProtKB">
        <authorList>
            <consortium name="RefSeq"/>
        </authorList>
    </citation>
    <scope>IDENTIFICATION</scope>
    <source>
        <tissue evidence="2">Fruit stalk</tissue>
    </source>
</reference>
<dbReference type="PANTHER" id="PTHR34561:SF1">
    <property type="entry name" value="NADH DEHYDROGENASE [UBIQUINONE] 1 ALPHA SUBCOMPLEX ASSEMBLY FACTOR 8"/>
    <property type="match status" value="1"/>
</dbReference>
<dbReference type="GeneID" id="111295624"/>
<dbReference type="InterPro" id="IPR034595">
    <property type="entry name" value="NDUFAF8"/>
</dbReference>
<dbReference type="Proteomes" id="UP000515121">
    <property type="component" value="Unplaced"/>
</dbReference>
<organism evidence="1 2">
    <name type="scientific">Durio zibethinus</name>
    <name type="common">Durian</name>
    <dbReference type="NCBI Taxonomy" id="66656"/>
    <lineage>
        <taxon>Eukaryota</taxon>
        <taxon>Viridiplantae</taxon>
        <taxon>Streptophyta</taxon>
        <taxon>Embryophyta</taxon>
        <taxon>Tracheophyta</taxon>
        <taxon>Spermatophyta</taxon>
        <taxon>Magnoliopsida</taxon>
        <taxon>eudicotyledons</taxon>
        <taxon>Gunneridae</taxon>
        <taxon>Pentapetalae</taxon>
        <taxon>rosids</taxon>
        <taxon>malvids</taxon>
        <taxon>Malvales</taxon>
        <taxon>Malvaceae</taxon>
        <taxon>Helicteroideae</taxon>
        <taxon>Durio</taxon>
    </lineage>
</organism>
<accession>A0A6P5YWM8</accession>
<gene>
    <name evidence="2" type="primary">LOC111295624</name>
</gene>
<proteinExistence type="predicted"/>
<dbReference type="GO" id="GO:0032981">
    <property type="term" value="P:mitochondrial respiratory chain complex I assembly"/>
    <property type="evidence" value="ECO:0007669"/>
    <property type="project" value="InterPro"/>
</dbReference>
<dbReference type="RefSeq" id="XP_022744909.1">
    <property type="nucleotide sequence ID" value="XM_022889174.1"/>
</dbReference>
<dbReference type="GO" id="GO:0005739">
    <property type="term" value="C:mitochondrion"/>
    <property type="evidence" value="ECO:0007669"/>
    <property type="project" value="InterPro"/>
</dbReference>
<dbReference type="KEGG" id="dzi:111295624"/>
<dbReference type="PANTHER" id="PTHR34561">
    <property type="entry name" value="NADH DEHYDROGENASE [UBIQUINONE] 1 ALPHA SUBCOMPLEX ASSEMBLY FACTOR 8"/>
    <property type="match status" value="1"/>
</dbReference>
<dbReference type="OrthoDB" id="3821113at2759"/>
<sequence length="85" mass="9708">MYNSPPINLSSLENYDIYFFFCRAVDMKEKNTSSPLRRVLVNCTAQAKQCGACVAAKVREVERDMCFKEFLALKTCMQNTLRGKA</sequence>
<evidence type="ECO:0000313" key="1">
    <source>
        <dbReference type="Proteomes" id="UP000515121"/>
    </source>
</evidence>